<name>A0A392TAA2_9FABA</name>
<protein>
    <submittedName>
        <fullName evidence="2">Uncharacterized protein</fullName>
    </submittedName>
</protein>
<evidence type="ECO:0000313" key="3">
    <source>
        <dbReference type="Proteomes" id="UP000265520"/>
    </source>
</evidence>
<proteinExistence type="predicted"/>
<evidence type="ECO:0000256" key="1">
    <source>
        <dbReference type="SAM" id="Phobius"/>
    </source>
</evidence>
<reference evidence="2 3" key="1">
    <citation type="journal article" date="2018" name="Front. Plant Sci.">
        <title>Red Clover (Trifolium pratense) and Zigzag Clover (T. medium) - A Picture of Genomic Similarities and Differences.</title>
        <authorList>
            <person name="Dluhosova J."/>
            <person name="Istvanek J."/>
            <person name="Nedelnik J."/>
            <person name="Repkova J."/>
        </authorList>
    </citation>
    <scope>NUCLEOTIDE SEQUENCE [LARGE SCALE GENOMIC DNA]</scope>
    <source>
        <strain evidence="3">cv. 10/8</strain>
        <tissue evidence="2">Leaf</tissue>
    </source>
</reference>
<organism evidence="2 3">
    <name type="scientific">Trifolium medium</name>
    <dbReference type="NCBI Taxonomy" id="97028"/>
    <lineage>
        <taxon>Eukaryota</taxon>
        <taxon>Viridiplantae</taxon>
        <taxon>Streptophyta</taxon>
        <taxon>Embryophyta</taxon>
        <taxon>Tracheophyta</taxon>
        <taxon>Spermatophyta</taxon>
        <taxon>Magnoliopsida</taxon>
        <taxon>eudicotyledons</taxon>
        <taxon>Gunneridae</taxon>
        <taxon>Pentapetalae</taxon>
        <taxon>rosids</taxon>
        <taxon>fabids</taxon>
        <taxon>Fabales</taxon>
        <taxon>Fabaceae</taxon>
        <taxon>Papilionoideae</taxon>
        <taxon>50 kb inversion clade</taxon>
        <taxon>NPAAA clade</taxon>
        <taxon>Hologalegina</taxon>
        <taxon>IRL clade</taxon>
        <taxon>Trifolieae</taxon>
        <taxon>Trifolium</taxon>
    </lineage>
</organism>
<feature type="non-terminal residue" evidence="2">
    <location>
        <position position="1"/>
    </location>
</feature>
<keyword evidence="1" id="KW-1133">Transmembrane helix</keyword>
<sequence>RRPFSAFQDHEARSFHEQHIGHVTWWLWNMKLLAMAMAMILMRKEIL</sequence>
<evidence type="ECO:0000313" key="2">
    <source>
        <dbReference type="EMBL" id="MCI58019.1"/>
    </source>
</evidence>
<comment type="caution">
    <text evidence="2">The sequence shown here is derived from an EMBL/GenBank/DDBJ whole genome shotgun (WGS) entry which is preliminary data.</text>
</comment>
<dbReference type="Proteomes" id="UP000265520">
    <property type="component" value="Unassembled WGS sequence"/>
</dbReference>
<keyword evidence="3" id="KW-1185">Reference proteome</keyword>
<keyword evidence="1" id="KW-0472">Membrane</keyword>
<dbReference type="EMBL" id="LXQA010538948">
    <property type="protein sequence ID" value="MCI58019.1"/>
    <property type="molecule type" value="Genomic_DNA"/>
</dbReference>
<dbReference type="AlphaFoldDB" id="A0A392TAA2"/>
<keyword evidence="1" id="KW-0812">Transmembrane</keyword>
<accession>A0A392TAA2</accession>
<feature type="transmembrane region" description="Helical" evidence="1">
    <location>
        <begin position="23"/>
        <end position="42"/>
    </location>
</feature>